<dbReference type="NCBIfam" id="NF000595">
    <property type="entry name" value="PRK00015.1-3"/>
    <property type="match status" value="1"/>
</dbReference>
<evidence type="ECO:0000256" key="2">
    <source>
        <dbReference type="ARBA" id="ARBA00001946"/>
    </source>
</evidence>
<comment type="function">
    <text evidence="3 14 16">Endonuclease that specifically degrades the RNA of RNA-DNA hybrids.</text>
</comment>
<dbReference type="CDD" id="cd07182">
    <property type="entry name" value="RNase_HII_bacteria_HII_like"/>
    <property type="match status" value="1"/>
</dbReference>
<dbReference type="InterPro" id="IPR012337">
    <property type="entry name" value="RNaseH-like_sf"/>
</dbReference>
<sequence length="252" mass="28484">MSNKYKLGDKMVKQFLTIKSLKEHIYKYGFEIEGFKISSNALRWLEKEKNRLNDLMKYENELYNLDYKLIGGIDEVGRGPLAGPVVAGCVILPKQSFIPDIDDSKKLSESKRELLSEIIKKKAIAYGIGIIDNEQIDRINILNSTYEAMKVAISNLNIKADFLLVDAITIPDIDIAQIPIIKGDAKSISIAAASIVAKVTRDNIMRKYDEMYPQYGFCKNKGYGTKEHIEAIKKYGPCPIHRKTFLKSILGD</sequence>
<organism evidence="18 19">
    <name type="scientific">Thermoanaerobacterium xylanolyticum (strain ATCC 49914 / DSM 7097 / LX-11)</name>
    <dbReference type="NCBI Taxonomy" id="858215"/>
    <lineage>
        <taxon>Bacteria</taxon>
        <taxon>Bacillati</taxon>
        <taxon>Bacillota</taxon>
        <taxon>Clostridia</taxon>
        <taxon>Thermoanaerobacterales</taxon>
        <taxon>Thermoanaerobacteraceae</taxon>
        <taxon>Thermoanaerobacterium</taxon>
    </lineage>
</organism>
<comment type="subcellular location">
    <subcellularLocation>
        <location evidence="4 14">Cytoplasm</location>
    </subcellularLocation>
</comment>
<evidence type="ECO:0000256" key="10">
    <source>
        <dbReference type="ARBA" id="ARBA00022723"/>
    </source>
</evidence>
<dbReference type="PANTHER" id="PTHR10954">
    <property type="entry name" value="RIBONUCLEASE H2 SUBUNIT A"/>
    <property type="match status" value="1"/>
</dbReference>
<evidence type="ECO:0000256" key="4">
    <source>
        <dbReference type="ARBA" id="ARBA00004496"/>
    </source>
</evidence>
<evidence type="ECO:0000256" key="1">
    <source>
        <dbReference type="ARBA" id="ARBA00000077"/>
    </source>
</evidence>
<comment type="catalytic activity">
    <reaction evidence="1 14 15 16">
        <text>Endonucleolytic cleavage to 5'-phosphomonoester.</text>
        <dbReference type="EC" id="3.1.26.4"/>
    </reaction>
</comment>
<dbReference type="GO" id="GO:0043137">
    <property type="term" value="P:DNA replication, removal of RNA primer"/>
    <property type="evidence" value="ECO:0007669"/>
    <property type="project" value="TreeGrafter"/>
</dbReference>
<keyword evidence="11 14" id="KW-0255">Endonuclease</keyword>
<dbReference type="HOGENOM" id="CLU_036532_2_1_9"/>
<evidence type="ECO:0000256" key="9">
    <source>
        <dbReference type="ARBA" id="ARBA00022722"/>
    </source>
</evidence>
<keyword evidence="19" id="KW-1185">Reference proteome</keyword>
<dbReference type="PANTHER" id="PTHR10954:SF18">
    <property type="entry name" value="RIBONUCLEASE HII"/>
    <property type="match status" value="1"/>
</dbReference>
<evidence type="ECO:0000256" key="8">
    <source>
        <dbReference type="ARBA" id="ARBA00022490"/>
    </source>
</evidence>
<dbReference type="STRING" id="858215.Thexy_1341"/>
<comment type="cofactor">
    <cofactor evidence="2">
        <name>Mg(2+)</name>
        <dbReference type="ChEBI" id="CHEBI:18420"/>
    </cofactor>
</comment>
<dbReference type="HAMAP" id="MF_00052_B">
    <property type="entry name" value="RNase_HII_B"/>
    <property type="match status" value="1"/>
</dbReference>
<dbReference type="InterPro" id="IPR022898">
    <property type="entry name" value="RNase_HII"/>
</dbReference>
<protein>
    <recommendedName>
        <fullName evidence="7 14">Ribonuclease HII</fullName>
        <shortName evidence="14">RNase HII</shortName>
        <ecNumber evidence="6 14">3.1.26.4</ecNumber>
    </recommendedName>
</protein>
<dbReference type="EMBL" id="CP002739">
    <property type="protein sequence ID" value="AEF17374.1"/>
    <property type="molecule type" value="Genomic_DNA"/>
</dbReference>
<evidence type="ECO:0000256" key="3">
    <source>
        <dbReference type="ARBA" id="ARBA00004065"/>
    </source>
</evidence>
<feature type="binding site" evidence="14 15">
    <location>
        <position position="74"/>
    </location>
    <ligand>
        <name>a divalent metal cation</name>
        <dbReference type="ChEBI" id="CHEBI:60240"/>
    </ligand>
</feature>
<evidence type="ECO:0000256" key="7">
    <source>
        <dbReference type="ARBA" id="ARBA00019179"/>
    </source>
</evidence>
<keyword evidence="9 14" id="KW-0540">Nuclease</keyword>
<dbReference type="EC" id="3.1.26.4" evidence="6 14"/>
<evidence type="ECO:0000259" key="17">
    <source>
        <dbReference type="PROSITE" id="PS51975"/>
    </source>
</evidence>
<dbReference type="PROSITE" id="PS51975">
    <property type="entry name" value="RNASE_H_2"/>
    <property type="match status" value="1"/>
</dbReference>
<dbReference type="GO" id="GO:0005737">
    <property type="term" value="C:cytoplasm"/>
    <property type="evidence" value="ECO:0007669"/>
    <property type="project" value="UniProtKB-SubCell"/>
</dbReference>
<dbReference type="eggNOG" id="COG0164">
    <property type="taxonomic scope" value="Bacteria"/>
</dbReference>
<dbReference type="GO" id="GO:0030145">
    <property type="term" value="F:manganese ion binding"/>
    <property type="evidence" value="ECO:0007669"/>
    <property type="project" value="UniProtKB-UniRule"/>
</dbReference>
<evidence type="ECO:0000313" key="18">
    <source>
        <dbReference type="EMBL" id="AEF17374.1"/>
    </source>
</evidence>
<proteinExistence type="inferred from homology"/>
<dbReference type="GO" id="GO:0004523">
    <property type="term" value="F:RNA-DNA hybrid ribonuclease activity"/>
    <property type="evidence" value="ECO:0007669"/>
    <property type="project" value="UniProtKB-UniRule"/>
</dbReference>
<comment type="similarity">
    <text evidence="5 14 16">Belongs to the RNase HII family.</text>
</comment>
<dbReference type="GO" id="GO:0006298">
    <property type="term" value="P:mismatch repair"/>
    <property type="evidence" value="ECO:0007669"/>
    <property type="project" value="TreeGrafter"/>
</dbReference>
<dbReference type="Pfam" id="PF01351">
    <property type="entry name" value="RNase_HII"/>
    <property type="match status" value="1"/>
</dbReference>
<dbReference type="InterPro" id="IPR001352">
    <property type="entry name" value="RNase_HII/HIII"/>
</dbReference>
<dbReference type="KEGG" id="txy:Thexy_1341"/>
<evidence type="ECO:0000256" key="5">
    <source>
        <dbReference type="ARBA" id="ARBA00007383"/>
    </source>
</evidence>
<dbReference type="GO" id="GO:0003723">
    <property type="term" value="F:RNA binding"/>
    <property type="evidence" value="ECO:0007669"/>
    <property type="project" value="UniProtKB-UniRule"/>
</dbReference>
<dbReference type="InterPro" id="IPR024567">
    <property type="entry name" value="RNase_HII/HIII_dom"/>
</dbReference>
<dbReference type="GO" id="GO:0032299">
    <property type="term" value="C:ribonuclease H2 complex"/>
    <property type="evidence" value="ECO:0007669"/>
    <property type="project" value="TreeGrafter"/>
</dbReference>
<evidence type="ECO:0000256" key="16">
    <source>
        <dbReference type="RuleBase" id="RU003515"/>
    </source>
</evidence>
<dbReference type="Gene3D" id="3.30.420.10">
    <property type="entry name" value="Ribonuclease H-like superfamily/Ribonuclease H"/>
    <property type="match status" value="1"/>
</dbReference>
<feature type="binding site" evidence="14 15">
    <location>
        <position position="166"/>
    </location>
    <ligand>
        <name>a divalent metal cation</name>
        <dbReference type="ChEBI" id="CHEBI:60240"/>
    </ligand>
</feature>
<keyword evidence="12 14" id="KW-0378">Hydrolase</keyword>
<accession>F6BG29</accession>
<keyword evidence="10 14" id="KW-0479">Metal-binding</keyword>
<comment type="cofactor">
    <cofactor evidence="14 15">
        <name>Mn(2+)</name>
        <dbReference type="ChEBI" id="CHEBI:29035"/>
    </cofactor>
    <cofactor evidence="14 15">
        <name>Mg(2+)</name>
        <dbReference type="ChEBI" id="CHEBI:18420"/>
    </cofactor>
    <text evidence="14 15">Manganese or magnesium. Binds 1 divalent metal ion per monomer in the absence of substrate. May bind a second metal ion after substrate binding.</text>
</comment>
<name>F6BG29_THEXL</name>
<feature type="binding site" evidence="14 15">
    <location>
        <position position="75"/>
    </location>
    <ligand>
        <name>a divalent metal cation</name>
        <dbReference type="ChEBI" id="CHEBI:60240"/>
    </ligand>
</feature>
<evidence type="ECO:0000256" key="15">
    <source>
        <dbReference type="PROSITE-ProRule" id="PRU01319"/>
    </source>
</evidence>
<evidence type="ECO:0000256" key="11">
    <source>
        <dbReference type="ARBA" id="ARBA00022759"/>
    </source>
</evidence>
<dbReference type="InterPro" id="IPR036397">
    <property type="entry name" value="RNaseH_sf"/>
</dbReference>
<feature type="domain" description="RNase H type-2" evidence="17">
    <location>
        <begin position="68"/>
        <end position="252"/>
    </location>
</feature>
<dbReference type="FunFam" id="3.30.420.10:FF:000006">
    <property type="entry name" value="Ribonuclease HII"/>
    <property type="match status" value="1"/>
</dbReference>
<keyword evidence="8 14" id="KW-0963">Cytoplasm</keyword>
<dbReference type="SUPFAM" id="SSF53098">
    <property type="entry name" value="Ribonuclease H-like"/>
    <property type="match status" value="1"/>
</dbReference>
<keyword evidence="13 14" id="KW-0464">Manganese</keyword>
<evidence type="ECO:0000256" key="6">
    <source>
        <dbReference type="ARBA" id="ARBA00012180"/>
    </source>
</evidence>
<dbReference type="AlphaFoldDB" id="F6BG29"/>
<evidence type="ECO:0000313" key="19">
    <source>
        <dbReference type="Proteomes" id="UP000007239"/>
    </source>
</evidence>
<evidence type="ECO:0000256" key="14">
    <source>
        <dbReference type="HAMAP-Rule" id="MF_00052"/>
    </source>
</evidence>
<evidence type="ECO:0000256" key="13">
    <source>
        <dbReference type="ARBA" id="ARBA00023211"/>
    </source>
</evidence>
<reference evidence="18" key="1">
    <citation type="submission" date="2011-05" db="EMBL/GenBank/DDBJ databases">
        <title>Complete sequence of Thermoanaerobacterium xylanolyticum LX-11.</title>
        <authorList>
            <consortium name="US DOE Joint Genome Institute"/>
            <person name="Lucas S."/>
            <person name="Han J."/>
            <person name="Lapidus A."/>
            <person name="Cheng J.-F."/>
            <person name="Goodwin L."/>
            <person name="Pitluck S."/>
            <person name="Peters L."/>
            <person name="Mikhailova N."/>
            <person name="Lu M."/>
            <person name="Han C."/>
            <person name="Tapia R."/>
            <person name="Land M."/>
            <person name="Hauser L."/>
            <person name="Kyrpides N."/>
            <person name="Ivanova N."/>
            <person name="Pagani I."/>
            <person name="Hemme C."/>
            <person name="Woyke T."/>
        </authorList>
    </citation>
    <scope>NUCLEOTIDE SEQUENCE</scope>
    <source>
        <strain evidence="18">LX-11</strain>
    </source>
</reference>
<gene>
    <name evidence="14" type="primary">rnhB</name>
    <name evidence="18" type="ordered locus">Thexy_1341</name>
</gene>
<dbReference type="Proteomes" id="UP000007239">
    <property type="component" value="Chromosome"/>
</dbReference>
<evidence type="ECO:0000256" key="12">
    <source>
        <dbReference type="ARBA" id="ARBA00022801"/>
    </source>
</evidence>
<dbReference type="NCBIfam" id="NF000594">
    <property type="entry name" value="PRK00015.1-1"/>
    <property type="match status" value="1"/>
</dbReference>